<reference evidence="2 3" key="1">
    <citation type="submission" date="2018-12" db="EMBL/GenBank/DDBJ databases">
        <title>three novel Halomonas strain isolated from plants.</title>
        <authorList>
            <person name="Sun C."/>
        </authorList>
    </citation>
    <scope>NUCLEOTIDE SEQUENCE [LARGE SCALE GENOMIC DNA]</scope>
    <source>
        <strain evidence="2 3">JCM 18142</strain>
    </source>
</reference>
<evidence type="ECO:0000313" key="3">
    <source>
        <dbReference type="Proteomes" id="UP000287023"/>
    </source>
</evidence>
<sequence length="553" mass="61982">MVPASENESDEGLIKVVFGARSLLPKELSPNTVLIVPKKESWNDFGYRTKVNISIHLEGGIYHSTIAFIGFITETLEEPNGVEAVEKLLNDNDGLTLAVTDTHKFFTMLPSMEDYRNAVRNIGVVNSIEVLKVINDLVALSEFGHSFGVRSATNTDIFLKSFVRNSDSYFTYKNAGSVLKGLEYEEFHKLSKELSIKFKLPGRQNPHDLKFRFDHEADLPKRIAVIIGKNGVGKSQTLRRIVQAALADDGSLIDGVTGGRVLVNRILAFAPTNETGSVFPSDQRKRPRTWYRRFSLNRARTSRKGNGVADQVLQVARSEENIGSYSRWDIFLEALKAIEHWDQISLPVKDKKHDPIPLCELWSGGEQKSLENFAAVDTRKEPIREIDGFAYPLSSGEISFLRFAAQASLNVENGSLLLLDEPETHLHPNFISQFVSLLDSLLDQTGSAAIIATHSAYFVREVFQEQVTVLRQDMDGSVKIEIPALRTFGADVGAISYFVFGEDEPSQLASQVEKRLLQRFNSWEELYALYKNDLSLEMLGSLRESMEAKKANE</sequence>
<dbReference type="PANTHER" id="PTHR43581">
    <property type="entry name" value="ATP/GTP PHOSPHATASE"/>
    <property type="match status" value="1"/>
</dbReference>
<dbReference type="EMBL" id="RZHF01000015">
    <property type="protein sequence ID" value="RUR31158.1"/>
    <property type="molecule type" value="Genomic_DNA"/>
</dbReference>
<comment type="caution">
    <text evidence="2">The sequence shown here is derived from an EMBL/GenBank/DDBJ whole genome shotgun (WGS) entry which is preliminary data.</text>
</comment>
<name>A0A3S0YWC6_9GAMM</name>
<dbReference type="RefSeq" id="WP_127062163.1">
    <property type="nucleotide sequence ID" value="NZ_RZHF01000015.1"/>
</dbReference>
<protein>
    <submittedName>
        <fullName evidence="2">AAA family ATPase</fullName>
    </submittedName>
</protein>
<dbReference type="AlphaFoldDB" id="A0A3S0YWC6"/>
<evidence type="ECO:0000313" key="2">
    <source>
        <dbReference type="EMBL" id="RUR31158.1"/>
    </source>
</evidence>
<dbReference type="InterPro" id="IPR003593">
    <property type="entry name" value="AAA+_ATPase"/>
</dbReference>
<organism evidence="2 3">
    <name type="scientific">Vreelandella nanhaiensis</name>
    <dbReference type="NCBI Taxonomy" id="1258546"/>
    <lineage>
        <taxon>Bacteria</taxon>
        <taxon>Pseudomonadati</taxon>
        <taxon>Pseudomonadota</taxon>
        <taxon>Gammaproteobacteria</taxon>
        <taxon>Oceanospirillales</taxon>
        <taxon>Halomonadaceae</taxon>
        <taxon>Vreelandella</taxon>
    </lineage>
</organism>
<dbReference type="Gene3D" id="3.40.50.300">
    <property type="entry name" value="P-loop containing nucleotide triphosphate hydrolases"/>
    <property type="match status" value="1"/>
</dbReference>
<dbReference type="GO" id="GO:0005524">
    <property type="term" value="F:ATP binding"/>
    <property type="evidence" value="ECO:0007669"/>
    <property type="project" value="InterPro"/>
</dbReference>
<dbReference type="InterPro" id="IPR003959">
    <property type="entry name" value="ATPase_AAA_core"/>
</dbReference>
<dbReference type="Pfam" id="PF13304">
    <property type="entry name" value="AAA_21"/>
    <property type="match status" value="1"/>
</dbReference>
<gene>
    <name evidence="2" type="ORF">ELY38_10880</name>
</gene>
<dbReference type="Proteomes" id="UP000287023">
    <property type="component" value="Unassembled WGS sequence"/>
</dbReference>
<dbReference type="SUPFAM" id="SSF52540">
    <property type="entry name" value="P-loop containing nucleoside triphosphate hydrolases"/>
    <property type="match status" value="1"/>
</dbReference>
<dbReference type="GO" id="GO:0016887">
    <property type="term" value="F:ATP hydrolysis activity"/>
    <property type="evidence" value="ECO:0007669"/>
    <property type="project" value="InterPro"/>
</dbReference>
<feature type="domain" description="AAA+ ATPase" evidence="1">
    <location>
        <begin position="220"/>
        <end position="473"/>
    </location>
</feature>
<dbReference type="InterPro" id="IPR051396">
    <property type="entry name" value="Bact_Antivir_Def_Nuclease"/>
</dbReference>
<dbReference type="PANTHER" id="PTHR43581:SF2">
    <property type="entry name" value="EXCINUCLEASE ATPASE SUBUNIT"/>
    <property type="match status" value="1"/>
</dbReference>
<accession>A0A3S0YWC6</accession>
<proteinExistence type="predicted"/>
<keyword evidence="3" id="KW-1185">Reference proteome</keyword>
<dbReference type="InterPro" id="IPR027417">
    <property type="entry name" value="P-loop_NTPase"/>
</dbReference>
<evidence type="ECO:0000259" key="1">
    <source>
        <dbReference type="SMART" id="SM00382"/>
    </source>
</evidence>
<dbReference type="SMART" id="SM00382">
    <property type="entry name" value="AAA"/>
    <property type="match status" value="1"/>
</dbReference>
<dbReference type="OrthoDB" id="9815944at2"/>